<dbReference type="SUPFAM" id="SSF140869">
    <property type="entry name" value="GUN4-like"/>
    <property type="match status" value="1"/>
</dbReference>
<protein>
    <submittedName>
        <fullName evidence="2">GUN4 domain-containing protein</fullName>
    </submittedName>
</protein>
<keyword evidence="3" id="KW-1185">Reference proteome</keyword>
<dbReference type="InterPro" id="IPR037215">
    <property type="entry name" value="GUN4-like_sf"/>
</dbReference>
<dbReference type="Gene3D" id="1.10.10.1770">
    <property type="entry name" value="Gun4-like"/>
    <property type="match status" value="1"/>
</dbReference>
<dbReference type="EMBL" id="JBHFNS010000073">
    <property type="protein sequence ID" value="MFB2937467.1"/>
    <property type="molecule type" value="Genomic_DNA"/>
</dbReference>
<dbReference type="PANTHER" id="PTHR34800:SF1">
    <property type="entry name" value="TETRAPYRROLE-BINDING PROTEIN, CHLOROPLASTIC"/>
    <property type="match status" value="1"/>
</dbReference>
<proteinExistence type="predicted"/>
<dbReference type="RefSeq" id="WP_413258948.1">
    <property type="nucleotide sequence ID" value="NZ_JBHFNS010000073.1"/>
</dbReference>
<dbReference type="Gene3D" id="1.25.40.620">
    <property type="match status" value="1"/>
</dbReference>
<evidence type="ECO:0000313" key="2">
    <source>
        <dbReference type="EMBL" id="MFB2937467.1"/>
    </source>
</evidence>
<dbReference type="InterPro" id="IPR008629">
    <property type="entry name" value="GUN4-like"/>
</dbReference>
<reference evidence="2 3" key="1">
    <citation type="submission" date="2024-09" db="EMBL/GenBank/DDBJ databases">
        <title>Floridaenema gen nov. (Aerosakkonemataceae, Aerosakkonematales ord. nov., Cyanobacteria) from benthic tropical and subtropical fresh waters, with the description of four new species.</title>
        <authorList>
            <person name="Moretto J.A."/>
            <person name="Berthold D.E."/>
            <person name="Lefler F.W."/>
            <person name="Huang I.-S."/>
            <person name="Laughinghouse H. IV."/>
        </authorList>
    </citation>
    <scope>NUCLEOTIDE SEQUENCE [LARGE SCALE GENOMIC DNA]</scope>
    <source>
        <strain evidence="2 3">BLCC-F154</strain>
    </source>
</reference>
<dbReference type="Pfam" id="PF05419">
    <property type="entry name" value="GUN4"/>
    <property type="match status" value="1"/>
</dbReference>
<evidence type="ECO:0000313" key="3">
    <source>
        <dbReference type="Proteomes" id="UP001576776"/>
    </source>
</evidence>
<dbReference type="Proteomes" id="UP001576776">
    <property type="component" value="Unassembled WGS sequence"/>
</dbReference>
<organism evidence="2 3">
    <name type="scientific">Floridaenema fluviatile BLCC-F154</name>
    <dbReference type="NCBI Taxonomy" id="3153640"/>
    <lineage>
        <taxon>Bacteria</taxon>
        <taxon>Bacillati</taxon>
        <taxon>Cyanobacteriota</taxon>
        <taxon>Cyanophyceae</taxon>
        <taxon>Oscillatoriophycideae</taxon>
        <taxon>Aerosakkonematales</taxon>
        <taxon>Aerosakkonemataceae</taxon>
        <taxon>Floridanema</taxon>
        <taxon>Floridanema fluviatile</taxon>
    </lineage>
</organism>
<sequence length="175" mass="20451">MSEIELTSTVGINYSKLRDHLAEQDWKNADELTKIFMLLVAGTKKQSINPNLQLNYLDMDCINNFPCTDLHTIDKLWTHYSNNRFGFSVQKRIWDSLGGSFYAQRDTWRNFGDLVGWRDGSVRGEWGGGWFFYEQLDFSLTAPLGQFPVAWTHRESDWKQRHIALMQRLVSCGKY</sequence>
<name>A0ABV4YFD6_9CYAN</name>
<dbReference type="CDD" id="cd16383">
    <property type="entry name" value="GUN4"/>
    <property type="match status" value="1"/>
</dbReference>
<feature type="domain" description="GUN4-like" evidence="1">
    <location>
        <begin position="8"/>
        <end position="160"/>
    </location>
</feature>
<comment type="caution">
    <text evidence="2">The sequence shown here is derived from an EMBL/GenBank/DDBJ whole genome shotgun (WGS) entry which is preliminary data.</text>
</comment>
<accession>A0ABV4YFD6</accession>
<dbReference type="PANTHER" id="PTHR34800">
    <property type="entry name" value="TETRAPYRROLE-BINDING PROTEIN, CHLOROPLASTIC"/>
    <property type="match status" value="1"/>
</dbReference>
<gene>
    <name evidence="2" type="ORF">ACE1B6_19640</name>
</gene>
<evidence type="ECO:0000259" key="1">
    <source>
        <dbReference type="Pfam" id="PF05419"/>
    </source>
</evidence>